<proteinExistence type="inferred from homology"/>
<dbReference type="SUPFAM" id="SSF53850">
    <property type="entry name" value="Periplasmic binding protein-like II"/>
    <property type="match status" value="1"/>
</dbReference>
<dbReference type="PANTHER" id="PTHR35936:SF38">
    <property type="entry name" value="GLUTAMINE-BINDING PERIPLASMIC PROTEIN"/>
    <property type="match status" value="1"/>
</dbReference>
<dbReference type="EMBL" id="BAAAEI010000006">
    <property type="protein sequence ID" value="GAA0349790.1"/>
    <property type="molecule type" value="Genomic_DNA"/>
</dbReference>
<sequence length="246" mass="28179">MHRCSLVTLMLLLTSGTVFAQEKPALEWCLDHLPPRQFYQENSPPHGPMVDMMKELAARANFELRFSLPTPIERCLKRMQAGNTDLMTGLLLTQERAGYLYMLPFDEARSLSWFVNKERVQDKALAATGRNVTLMKDRFYDQHVPSVLQQNGYQVRWSETTDEALAELFTGVTDVIIGPQHILEYLIASQPRYQGALVLQPSDLTPVSQVYLAISRKSASEQLQEQIAKELKEMVREGKTHFYTDR</sequence>
<accession>A0ABP3GRM8</accession>
<evidence type="ECO:0000313" key="5">
    <source>
        <dbReference type="EMBL" id="GAA0349790.1"/>
    </source>
</evidence>
<evidence type="ECO:0000313" key="6">
    <source>
        <dbReference type="Proteomes" id="UP001501757"/>
    </source>
</evidence>
<comment type="similarity">
    <text evidence="1">Belongs to the bacterial solute-binding protein 3 family.</text>
</comment>
<dbReference type="Pfam" id="PF00497">
    <property type="entry name" value="SBP_bac_3"/>
    <property type="match status" value="1"/>
</dbReference>
<dbReference type="Gene3D" id="3.40.190.10">
    <property type="entry name" value="Periplasmic binding protein-like II"/>
    <property type="match status" value="2"/>
</dbReference>
<dbReference type="Proteomes" id="UP001501757">
    <property type="component" value="Unassembled WGS sequence"/>
</dbReference>
<dbReference type="PANTHER" id="PTHR35936">
    <property type="entry name" value="MEMBRANE-BOUND LYTIC MUREIN TRANSGLYCOSYLASE F"/>
    <property type="match status" value="1"/>
</dbReference>
<feature type="signal peptide" evidence="3">
    <location>
        <begin position="1"/>
        <end position="20"/>
    </location>
</feature>
<evidence type="ECO:0000256" key="2">
    <source>
        <dbReference type="ARBA" id="ARBA00022729"/>
    </source>
</evidence>
<feature type="domain" description="Solute-binding protein family 3/N-terminal" evidence="4">
    <location>
        <begin position="32"/>
        <end position="239"/>
    </location>
</feature>
<gene>
    <name evidence="5" type="ORF">GCM10009092_12750</name>
</gene>
<name>A0ABP3GRM8_9ALTE</name>
<evidence type="ECO:0000259" key="4">
    <source>
        <dbReference type="Pfam" id="PF00497"/>
    </source>
</evidence>
<comment type="caution">
    <text evidence="5">The sequence shown here is derived from an EMBL/GenBank/DDBJ whole genome shotgun (WGS) entry which is preliminary data.</text>
</comment>
<feature type="chain" id="PRO_5047161014" description="Solute-binding protein family 3/N-terminal domain-containing protein" evidence="3">
    <location>
        <begin position="21"/>
        <end position="246"/>
    </location>
</feature>
<evidence type="ECO:0000256" key="3">
    <source>
        <dbReference type="SAM" id="SignalP"/>
    </source>
</evidence>
<dbReference type="InterPro" id="IPR001638">
    <property type="entry name" value="Solute-binding_3/MltF_N"/>
</dbReference>
<keyword evidence="2 3" id="KW-0732">Signal</keyword>
<reference evidence="6" key="1">
    <citation type="journal article" date="2019" name="Int. J. Syst. Evol. Microbiol.">
        <title>The Global Catalogue of Microorganisms (GCM) 10K type strain sequencing project: providing services to taxonomists for standard genome sequencing and annotation.</title>
        <authorList>
            <consortium name="The Broad Institute Genomics Platform"/>
            <consortium name="The Broad Institute Genome Sequencing Center for Infectious Disease"/>
            <person name="Wu L."/>
            <person name="Ma J."/>
        </authorList>
    </citation>
    <scope>NUCLEOTIDE SEQUENCE [LARGE SCALE GENOMIC DNA]</scope>
    <source>
        <strain evidence="6">JCM 13378</strain>
    </source>
</reference>
<protein>
    <recommendedName>
        <fullName evidence="4">Solute-binding protein family 3/N-terminal domain-containing protein</fullName>
    </recommendedName>
</protein>
<evidence type="ECO:0000256" key="1">
    <source>
        <dbReference type="ARBA" id="ARBA00010333"/>
    </source>
</evidence>
<organism evidence="5 6">
    <name type="scientific">Bowmanella denitrificans</name>
    <dbReference type="NCBI Taxonomy" id="366582"/>
    <lineage>
        <taxon>Bacteria</taxon>
        <taxon>Pseudomonadati</taxon>
        <taxon>Pseudomonadota</taxon>
        <taxon>Gammaproteobacteria</taxon>
        <taxon>Alteromonadales</taxon>
        <taxon>Alteromonadaceae</taxon>
        <taxon>Bowmanella</taxon>
    </lineage>
</organism>
<keyword evidence="6" id="KW-1185">Reference proteome</keyword>